<reference evidence="3 4" key="1">
    <citation type="submission" date="2023-03" db="EMBL/GenBank/DDBJ databases">
        <authorList>
            <person name="Pearce D."/>
        </authorList>
    </citation>
    <scope>NUCLEOTIDE SEQUENCE [LARGE SCALE GENOMIC DNA]</scope>
    <source>
        <strain evidence="3">Msz</strain>
    </source>
</reference>
<dbReference type="GO" id="GO:0008168">
    <property type="term" value="F:methyltransferase activity"/>
    <property type="evidence" value="ECO:0007669"/>
    <property type="project" value="UniProtKB-KW"/>
</dbReference>
<dbReference type="CDD" id="cd02440">
    <property type="entry name" value="AdoMet_MTases"/>
    <property type="match status" value="1"/>
</dbReference>
<gene>
    <name evidence="3" type="ORF">MSZNOR_4129</name>
</gene>
<dbReference type="InterPro" id="IPR029063">
    <property type="entry name" value="SAM-dependent_MTases_sf"/>
</dbReference>
<dbReference type="SUPFAM" id="SSF53335">
    <property type="entry name" value="S-adenosyl-L-methionine-dependent methyltransferases"/>
    <property type="match status" value="1"/>
</dbReference>
<keyword evidence="4" id="KW-1185">Reference proteome</keyword>
<evidence type="ECO:0000313" key="4">
    <source>
        <dbReference type="Proteomes" id="UP001162030"/>
    </source>
</evidence>
<evidence type="ECO:0000256" key="1">
    <source>
        <dbReference type="ARBA" id="ARBA00022679"/>
    </source>
</evidence>
<feature type="domain" description="Methyltransferase" evidence="2">
    <location>
        <begin position="47"/>
        <end position="144"/>
    </location>
</feature>
<dbReference type="EC" id="2.1.1.156" evidence="3"/>
<keyword evidence="3" id="KW-0489">Methyltransferase</keyword>
<sequence length="249" mass="28083">MTTAAFYDALAPFYHLVYENWNDSIERQSTALDALIRSLVPDGALTVLDVACGIGTQSLGLATKEYRVTASDLSQAAVERARREAPARGLDLAWSVADMRRAHDHHGGGFDVVLCADNALPHLLTDDEILEALREFYKCTRPGGLCLITVRDYAALERGGVQFRPYGVRTENGVRHLLFQVWEWRGDLYDFHFYVVRDLGEECKTWVIRSTYYAITIDRLAELMTQAGFHSVRRHDGVFFQPALTGLRP</sequence>
<dbReference type="GO" id="GO:0032259">
    <property type="term" value="P:methylation"/>
    <property type="evidence" value="ECO:0007669"/>
    <property type="project" value="UniProtKB-KW"/>
</dbReference>
<proteinExistence type="predicted"/>
<dbReference type="EMBL" id="OX458333">
    <property type="protein sequence ID" value="CAI8935419.1"/>
    <property type="molecule type" value="Genomic_DNA"/>
</dbReference>
<protein>
    <submittedName>
        <fullName evidence="3">Glycine/sarcosine N-methyltransferase</fullName>
        <ecNumber evidence="3">2.1.1.156</ecNumber>
    </submittedName>
</protein>
<dbReference type="Pfam" id="PF13649">
    <property type="entry name" value="Methyltransf_25"/>
    <property type="match status" value="1"/>
</dbReference>
<organism evidence="3 4">
    <name type="scientific">Methylocaldum szegediense</name>
    <dbReference type="NCBI Taxonomy" id="73780"/>
    <lineage>
        <taxon>Bacteria</taxon>
        <taxon>Pseudomonadati</taxon>
        <taxon>Pseudomonadota</taxon>
        <taxon>Gammaproteobacteria</taxon>
        <taxon>Methylococcales</taxon>
        <taxon>Methylococcaceae</taxon>
        <taxon>Methylocaldum</taxon>
    </lineage>
</organism>
<evidence type="ECO:0000259" key="2">
    <source>
        <dbReference type="Pfam" id="PF13649"/>
    </source>
</evidence>
<dbReference type="InterPro" id="IPR041698">
    <property type="entry name" value="Methyltransf_25"/>
</dbReference>
<keyword evidence="1 3" id="KW-0808">Transferase</keyword>
<dbReference type="Gene3D" id="3.40.50.150">
    <property type="entry name" value="Vaccinia Virus protein VP39"/>
    <property type="match status" value="1"/>
</dbReference>
<evidence type="ECO:0000313" key="3">
    <source>
        <dbReference type="EMBL" id="CAI8935419.1"/>
    </source>
</evidence>
<accession>A0ABM9I798</accession>
<name>A0ABM9I798_9GAMM</name>
<dbReference type="Proteomes" id="UP001162030">
    <property type="component" value="Chromosome"/>
</dbReference>
<dbReference type="PANTHER" id="PTHR43861">
    <property type="entry name" value="TRANS-ACONITATE 2-METHYLTRANSFERASE-RELATED"/>
    <property type="match status" value="1"/>
</dbReference>